<gene>
    <name evidence="1" type="ORF">LACBIDRAFT_308773</name>
</gene>
<keyword evidence="2" id="KW-1185">Reference proteome</keyword>
<sequence length="98" mass="11154">MMHVAFATLSFTYPWYRVGEITSSTSSLFNGGKTFMIGPLLLLRDLANLGLSPHEKRTLASYSKGLTLFITTYQCFKFTSARAPFFVSHAWIYRDSDR</sequence>
<dbReference type="AlphaFoldDB" id="B0CX60"/>
<organism evidence="2">
    <name type="scientific">Laccaria bicolor (strain S238N-H82 / ATCC MYA-4686)</name>
    <name type="common">Bicoloured deceiver</name>
    <name type="synonym">Laccaria laccata var. bicolor</name>
    <dbReference type="NCBI Taxonomy" id="486041"/>
    <lineage>
        <taxon>Eukaryota</taxon>
        <taxon>Fungi</taxon>
        <taxon>Dikarya</taxon>
        <taxon>Basidiomycota</taxon>
        <taxon>Agaricomycotina</taxon>
        <taxon>Agaricomycetes</taxon>
        <taxon>Agaricomycetidae</taxon>
        <taxon>Agaricales</taxon>
        <taxon>Agaricineae</taxon>
        <taxon>Hydnangiaceae</taxon>
        <taxon>Laccaria</taxon>
    </lineage>
</organism>
<dbReference type="InParanoid" id="B0CX60"/>
<evidence type="ECO:0000313" key="1">
    <source>
        <dbReference type="EMBL" id="EDR13196.1"/>
    </source>
</evidence>
<dbReference type="EMBL" id="DS547093">
    <property type="protein sequence ID" value="EDR13196.1"/>
    <property type="molecule type" value="Genomic_DNA"/>
</dbReference>
<accession>B0CX60</accession>
<reference evidence="1 2" key="1">
    <citation type="journal article" date="2008" name="Nature">
        <title>The genome of Laccaria bicolor provides insights into mycorrhizal symbiosis.</title>
        <authorList>
            <person name="Martin F."/>
            <person name="Aerts A."/>
            <person name="Ahren D."/>
            <person name="Brun A."/>
            <person name="Danchin E.G.J."/>
            <person name="Duchaussoy F."/>
            <person name="Gibon J."/>
            <person name="Kohler A."/>
            <person name="Lindquist E."/>
            <person name="Pereda V."/>
            <person name="Salamov A."/>
            <person name="Shapiro H.J."/>
            <person name="Wuyts J."/>
            <person name="Blaudez D."/>
            <person name="Buee M."/>
            <person name="Brokstein P."/>
            <person name="Canbaeck B."/>
            <person name="Cohen D."/>
            <person name="Courty P.E."/>
            <person name="Coutinho P.M."/>
            <person name="Delaruelle C."/>
            <person name="Detter J.C."/>
            <person name="Deveau A."/>
            <person name="DiFazio S."/>
            <person name="Duplessis S."/>
            <person name="Fraissinet-Tachet L."/>
            <person name="Lucic E."/>
            <person name="Frey-Klett P."/>
            <person name="Fourrey C."/>
            <person name="Feussner I."/>
            <person name="Gay G."/>
            <person name="Grimwood J."/>
            <person name="Hoegger P.J."/>
            <person name="Jain P."/>
            <person name="Kilaru S."/>
            <person name="Labbe J."/>
            <person name="Lin Y.C."/>
            <person name="Legue V."/>
            <person name="Le Tacon F."/>
            <person name="Marmeisse R."/>
            <person name="Melayah D."/>
            <person name="Montanini B."/>
            <person name="Muratet M."/>
            <person name="Nehls U."/>
            <person name="Niculita-Hirzel H."/>
            <person name="Oudot-Le Secq M.P."/>
            <person name="Peter M."/>
            <person name="Quesneville H."/>
            <person name="Rajashekar B."/>
            <person name="Reich M."/>
            <person name="Rouhier N."/>
            <person name="Schmutz J."/>
            <person name="Yin T."/>
            <person name="Chalot M."/>
            <person name="Henrissat B."/>
            <person name="Kuees U."/>
            <person name="Lucas S."/>
            <person name="Van de Peer Y."/>
            <person name="Podila G.K."/>
            <person name="Polle A."/>
            <person name="Pukkila P.J."/>
            <person name="Richardson P.M."/>
            <person name="Rouze P."/>
            <person name="Sanders I.R."/>
            <person name="Stajich J.E."/>
            <person name="Tunlid A."/>
            <person name="Tuskan G."/>
            <person name="Grigoriev I.V."/>
        </authorList>
    </citation>
    <scope>NUCLEOTIDE SEQUENCE [LARGE SCALE GENOMIC DNA]</scope>
    <source>
        <strain evidence="2">S238N-H82 / ATCC MYA-4686</strain>
    </source>
</reference>
<proteinExistence type="predicted"/>
<protein>
    <submittedName>
        <fullName evidence="1">Predicted protein</fullName>
    </submittedName>
</protein>
<evidence type="ECO:0000313" key="2">
    <source>
        <dbReference type="Proteomes" id="UP000001194"/>
    </source>
</evidence>
<dbReference type="RefSeq" id="XP_001875694.1">
    <property type="nucleotide sequence ID" value="XM_001875659.1"/>
</dbReference>
<dbReference type="KEGG" id="lbc:LACBIDRAFT_308773"/>
<name>B0CX60_LACBS</name>
<dbReference type="HOGENOM" id="CLU_2333942_0_0_1"/>
<dbReference type="Proteomes" id="UP000001194">
    <property type="component" value="Unassembled WGS sequence"/>
</dbReference>
<dbReference type="GeneID" id="6071609"/>